<keyword evidence="10" id="KW-0175">Coiled coil</keyword>
<dbReference type="InterPro" id="IPR009008">
    <property type="entry name" value="Val/Leu/Ile-tRNA-synth_edit"/>
</dbReference>
<dbReference type="SUPFAM" id="SSF50677">
    <property type="entry name" value="ValRS/IleRS/LeuRS editing domain"/>
    <property type="match status" value="1"/>
</dbReference>
<dbReference type="GO" id="GO:0005524">
    <property type="term" value="F:ATP binding"/>
    <property type="evidence" value="ECO:0007669"/>
    <property type="project" value="UniProtKB-UniRule"/>
</dbReference>
<dbReference type="InterPro" id="IPR010978">
    <property type="entry name" value="tRNA-bd_arm"/>
</dbReference>
<evidence type="ECO:0000313" key="14">
    <source>
        <dbReference type="EMBL" id="RPF71981.1"/>
    </source>
</evidence>
<feature type="domain" description="Valyl-tRNA synthetase tRNA-binding arm" evidence="13">
    <location>
        <begin position="838"/>
        <end position="903"/>
    </location>
</feature>
<feature type="domain" description="Aminoacyl-tRNA synthetase class Ia" evidence="11">
    <location>
        <begin position="18"/>
        <end position="588"/>
    </location>
</feature>
<comment type="subunit">
    <text evidence="2 10">Monomer.</text>
</comment>
<dbReference type="EMBL" id="RPFZ01000001">
    <property type="protein sequence ID" value="RPF71981.1"/>
    <property type="molecule type" value="Genomic_DNA"/>
</dbReference>
<comment type="domain">
    <text evidence="10">The C-terminal coiled-coil domain is crucial for aminoacylation activity.</text>
</comment>
<evidence type="ECO:0000256" key="3">
    <source>
        <dbReference type="ARBA" id="ARBA00022490"/>
    </source>
</evidence>
<protein>
    <recommendedName>
        <fullName evidence="10">Valine--tRNA ligase</fullName>
        <ecNumber evidence="10">6.1.1.9</ecNumber>
    </recommendedName>
    <alternativeName>
        <fullName evidence="10">Valyl-tRNA synthetase</fullName>
        <shortName evidence="10">ValRS</shortName>
    </alternativeName>
</protein>
<dbReference type="OrthoDB" id="9810365at2"/>
<dbReference type="Proteomes" id="UP000275232">
    <property type="component" value="Unassembled WGS sequence"/>
</dbReference>
<dbReference type="InterPro" id="IPR033705">
    <property type="entry name" value="Anticodon_Ia_Val"/>
</dbReference>
<dbReference type="InterPro" id="IPR009080">
    <property type="entry name" value="tRNAsynth_Ia_anticodon-bd"/>
</dbReference>
<organism evidence="14 15">
    <name type="scientific">Aurantiacibacter spongiae</name>
    <dbReference type="NCBI Taxonomy" id="2488860"/>
    <lineage>
        <taxon>Bacteria</taxon>
        <taxon>Pseudomonadati</taxon>
        <taxon>Pseudomonadota</taxon>
        <taxon>Alphaproteobacteria</taxon>
        <taxon>Sphingomonadales</taxon>
        <taxon>Erythrobacteraceae</taxon>
        <taxon>Aurantiacibacter</taxon>
    </lineage>
</organism>
<dbReference type="GO" id="GO:0005829">
    <property type="term" value="C:cytosol"/>
    <property type="evidence" value="ECO:0007669"/>
    <property type="project" value="TreeGrafter"/>
</dbReference>
<evidence type="ECO:0000256" key="6">
    <source>
        <dbReference type="ARBA" id="ARBA00022840"/>
    </source>
</evidence>
<comment type="catalytic activity">
    <reaction evidence="9 10">
        <text>tRNA(Val) + L-valine + ATP = L-valyl-tRNA(Val) + AMP + diphosphate</text>
        <dbReference type="Rhea" id="RHEA:10704"/>
        <dbReference type="Rhea" id="RHEA-COMP:9672"/>
        <dbReference type="Rhea" id="RHEA-COMP:9708"/>
        <dbReference type="ChEBI" id="CHEBI:30616"/>
        <dbReference type="ChEBI" id="CHEBI:33019"/>
        <dbReference type="ChEBI" id="CHEBI:57762"/>
        <dbReference type="ChEBI" id="CHEBI:78442"/>
        <dbReference type="ChEBI" id="CHEBI:78537"/>
        <dbReference type="ChEBI" id="CHEBI:456215"/>
        <dbReference type="EC" id="6.1.1.9"/>
    </reaction>
</comment>
<dbReference type="InterPro" id="IPR013155">
    <property type="entry name" value="M/V/L/I-tRNA-synth_anticd-bd"/>
</dbReference>
<sequence>MTRELPKTFDPAELEARWYAHWEDNGCFRPERPGAAPFTIVNPPPNVTGSLHIGHALDNTLQDIVIRYERMRGKDALWVVGTDHAGIATQMVVERQLEARQDKRTNHSREDFVQKVWEWKEESGGTITRQLRRLGCSMDWSREQFTMDPHFTRAVTRVFVDLYDKGLIYRDKRLVNWDPRLKTAISDLEVETREVRGHFWTFRYPLADGSGDIRVSTTRPETMLADMAVAVHPEDERYTELVARGAKVRLPLTGREIPIVADEHADPELGSGAVKITPGHDFNDFEVGKRAGIAPADMLNMLDADAAVCQTADGLVPEELVGLDRFDARARVVAMLKDSGHLVPHVTKDKDGEETQADAEPRTIATPFGDRGGVVIEPWLTDQWYVNAEELAKAPIEAVRKGEVEIVPKSWEKTFFNWMENIQPWCVSRQLWWGHRIPAWYDGNGNVYVAETEEDARAQAGEGIPLTRDEDVLDTWFSSALWPFATLGWPESTDLLEKHYPNDLLVSGFDILFFWDARMMMMGQALTGRNPWPRLYLHGLVRAPDGAKMSKSKGNVVDPLGLIDRYGADALRFFMAAMESQGRDIKMDESRVEGYRNFATKLWNAARFCQANGIGASGTIAAPPARLAANQWIVGEVMQTVEALDAALADLRFDAAANTIYHFVWDRFCDWYLELIKPVFANGAGEDAAAETRLVAGWALDQILVMLHPFMPFVTEELWHAMAAGDDPRPYDLILARWPEPQAEISQQAVAAIDWVIALTTATRAARSELGIAPGAKLPAFCPDPSDTARRVVDRSAAAIERLARLTPVQLGEAPGGAAMQIAAGEDVFVVPLEGVIDLDAERARLTKARDASEKEAFNLARRLDNPNFVEKARPEAVEKARADHAHHAAEVERLDAALARLG</sequence>
<feature type="domain" description="Methionyl/Valyl/Leucyl/Isoleucyl-tRNA synthetase anticodon-binding" evidence="12">
    <location>
        <begin position="630"/>
        <end position="779"/>
    </location>
</feature>
<dbReference type="HAMAP" id="MF_02004">
    <property type="entry name" value="Val_tRNA_synth_type1"/>
    <property type="match status" value="1"/>
</dbReference>
<evidence type="ECO:0000259" key="11">
    <source>
        <dbReference type="Pfam" id="PF00133"/>
    </source>
</evidence>
<dbReference type="InterPro" id="IPR014729">
    <property type="entry name" value="Rossmann-like_a/b/a_fold"/>
</dbReference>
<evidence type="ECO:0000256" key="8">
    <source>
        <dbReference type="ARBA" id="ARBA00023146"/>
    </source>
</evidence>
<dbReference type="EC" id="6.1.1.9" evidence="10"/>
<comment type="domain">
    <text evidence="10">ValRS has two distinct active sites: one for aminoacylation and one for editing. The misactivated threonine is translocated from the active site to the editing site.</text>
</comment>
<evidence type="ECO:0000256" key="10">
    <source>
        <dbReference type="HAMAP-Rule" id="MF_02004"/>
    </source>
</evidence>
<comment type="function">
    <text evidence="10">Catalyzes the attachment of valine to tRNA(Val). As ValRS can inadvertently accommodate and process structurally similar amino acids such as threonine, to avoid such errors, it has a 'posttransfer' editing activity that hydrolyzes mischarged Thr-tRNA(Val) in a tRNA-dependent manner.</text>
</comment>
<keyword evidence="15" id="KW-1185">Reference proteome</keyword>
<dbReference type="PANTHER" id="PTHR11946">
    <property type="entry name" value="VALYL-TRNA SYNTHETASES"/>
    <property type="match status" value="1"/>
</dbReference>
<dbReference type="NCBIfam" id="NF004349">
    <property type="entry name" value="PRK05729.1"/>
    <property type="match status" value="1"/>
</dbReference>
<evidence type="ECO:0000256" key="7">
    <source>
        <dbReference type="ARBA" id="ARBA00022917"/>
    </source>
</evidence>
<dbReference type="Gene3D" id="3.90.740.10">
    <property type="entry name" value="Valyl/Leucyl/Isoleucyl-tRNA synthetase, editing domain"/>
    <property type="match status" value="1"/>
</dbReference>
<evidence type="ECO:0000259" key="13">
    <source>
        <dbReference type="Pfam" id="PF10458"/>
    </source>
</evidence>
<accession>A0A3N5DS25</accession>
<keyword evidence="4 10" id="KW-0436">Ligase</keyword>
<evidence type="ECO:0000313" key="15">
    <source>
        <dbReference type="Proteomes" id="UP000275232"/>
    </source>
</evidence>
<keyword evidence="3 10" id="KW-0963">Cytoplasm</keyword>
<feature type="short sequence motif" description="'KMSKS' region" evidence="10">
    <location>
        <begin position="548"/>
        <end position="552"/>
    </location>
</feature>
<dbReference type="CDD" id="cd00817">
    <property type="entry name" value="ValRS_core"/>
    <property type="match status" value="1"/>
</dbReference>
<dbReference type="SUPFAM" id="SSF46589">
    <property type="entry name" value="tRNA-binding arm"/>
    <property type="match status" value="1"/>
</dbReference>
<dbReference type="GO" id="GO:0002161">
    <property type="term" value="F:aminoacyl-tRNA deacylase activity"/>
    <property type="evidence" value="ECO:0007669"/>
    <property type="project" value="InterPro"/>
</dbReference>
<evidence type="ECO:0000256" key="5">
    <source>
        <dbReference type="ARBA" id="ARBA00022741"/>
    </source>
</evidence>
<feature type="short sequence motif" description="'HIGH' region" evidence="10">
    <location>
        <begin position="45"/>
        <end position="55"/>
    </location>
</feature>
<evidence type="ECO:0000256" key="2">
    <source>
        <dbReference type="ARBA" id="ARBA00011245"/>
    </source>
</evidence>
<dbReference type="FunFam" id="3.40.50.620:FF:000032">
    <property type="entry name" value="Valine--tRNA ligase"/>
    <property type="match status" value="1"/>
</dbReference>
<comment type="subcellular location">
    <subcellularLocation>
        <location evidence="1 10">Cytoplasm</location>
    </subcellularLocation>
</comment>
<dbReference type="InterPro" id="IPR002300">
    <property type="entry name" value="aa-tRNA-synth_Ia"/>
</dbReference>
<evidence type="ECO:0000259" key="12">
    <source>
        <dbReference type="Pfam" id="PF08264"/>
    </source>
</evidence>
<evidence type="ECO:0000256" key="1">
    <source>
        <dbReference type="ARBA" id="ARBA00004496"/>
    </source>
</evidence>
<dbReference type="GO" id="GO:0004832">
    <property type="term" value="F:valine-tRNA ligase activity"/>
    <property type="evidence" value="ECO:0007669"/>
    <property type="project" value="UniProtKB-UniRule"/>
</dbReference>
<keyword evidence="5 10" id="KW-0547">Nucleotide-binding</keyword>
<dbReference type="Gene3D" id="1.10.730.10">
    <property type="entry name" value="Isoleucyl-tRNA Synthetase, Domain 1"/>
    <property type="match status" value="1"/>
</dbReference>
<comment type="caution">
    <text evidence="14">The sequence shown here is derived from an EMBL/GenBank/DDBJ whole genome shotgun (WGS) entry which is preliminary data.</text>
</comment>
<dbReference type="AlphaFoldDB" id="A0A3N5DS25"/>
<dbReference type="CDD" id="cd07962">
    <property type="entry name" value="Anticodon_Ia_Val"/>
    <property type="match status" value="1"/>
</dbReference>
<dbReference type="Gene3D" id="3.40.50.620">
    <property type="entry name" value="HUPs"/>
    <property type="match status" value="2"/>
</dbReference>
<reference evidence="14 15" key="1">
    <citation type="submission" date="2018-11" db="EMBL/GenBank/DDBJ databases">
        <title>Erythrobacter spongiae sp. nov., isolated from a marine sponge.</title>
        <authorList>
            <person name="Zhuang L."/>
            <person name="Luo L."/>
        </authorList>
    </citation>
    <scope>NUCLEOTIDE SEQUENCE [LARGE SCALE GENOMIC DNA]</scope>
    <source>
        <strain evidence="14 15">HN-E23</strain>
    </source>
</reference>
<dbReference type="NCBIfam" id="TIGR00422">
    <property type="entry name" value="valS"/>
    <property type="match status" value="1"/>
</dbReference>
<comment type="similarity">
    <text evidence="10">Belongs to the class-I aminoacyl-tRNA synthetase family. ValS type 1 subfamily.</text>
</comment>
<evidence type="ECO:0000256" key="4">
    <source>
        <dbReference type="ARBA" id="ARBA00022598"/>
    </source>
</evidence>
<evidence type="ECO:0000256" key="9">
    <source>
        <dbReference type="ARBA" id="ARBA00047552"/>
    </source>
</evidence>
<dbReference type="Pfam" id="PF00133">
    <property type="entry name" value="tRNA-synt_1"/>
    <property type="match status" value="1"/>
</dbReference>
<dbReference type="GO" id="GO:0006438">
    <property type="term" value="P:valyl-tRNA aminoacylation"/>
    <property type="evidence" value="ECO:0007669"/>
    <property type="project" value="UniProtKB-UniRule"/>
</dbReference>
<dbReference type="Gene3D" id="1.10.287.380">
    <property type="entry name" value="Valyl-tRNA synthetase, C-terminal domain"/>
    <property type="match status" value="1"/>
</dbReference>
<dbReference type="PANTHER" id="PTHR11946:SF93">
    <property type="entry name" value="VALINE--TRNA LIGASE, CHLOROPLASTIC_MITOCHONDRIAL 2"/>
    <property type="match status" value="1"/>
</dbReference>
<proteinExistence type="inferred from homology"/>
<dbReference type="InterPro" id="IPR037118">
    <property type="entry name" value="Val-tRNA_synth_C_sf"/>
</dbReference>
<feature type="binding site" evidence="10">
    <location>
        <position position="551"/>
    </location>
    <ligand>
        <name>ATP</name>
        <dbReference type="ChEBI" id="CHEBI:30616"/>
    </ligand>
</feature>
<dbReference type="SUPFAM" id="SSF47323">
    <property type="entry name" value="Anticodon-binding domain of a subclass of class I aminoacyl-tRNA synthetases"/>
    <property type="match status" value="1"/>
</dbReference>
<dbReference type="InterPro" id="IPR002303">
    <property type="entry name" value="Valyl-tRNA_ligase"/>
</dbReference>
<gene>
    <name evidence="10" type="primary">valS</name>
    <name evidence="14" type="ORF">EG799_10430</name>
</gene>
<dbReference type="RefSeq" id="WP_123880947.1">
    <property type="nucleotide sequence ID" value="NZ_RPFZ01000001.1"/>
</dbReference>
<dbReference type="PRINTS" id="PR00986">
    <property type="entry name" value="TRNASYNTHVAL"/>
</dbReference>
<dbReference type="Pfam" id="PF10458">
    <property type="entry name" value="Val_tRNA-synt_C"/>
    <property type="match status" value="1"/>
</dbReference>
<dbReference type="InterPro" id="IPR019499">
    <property type="entry name" value="Val-tRNA_synth_tRNA-bd"/>
</dbReference>
<keyword evidence="8 10" id="KW-0030">Aminoacyl-tRNA synthetase</keyword>
<name>A0A3N5DS25_9SPHN</name>
<dbReference type="SUPFAM" id="SSF52374">
    <property type="entry name" value="Nucleotidylyl transferase"/>
    <property type="match status" value="1"/>
</dbReference>
<dbReference type="PROSITE" id="PS00178">
    <property type="entry name" value="AA_TRNA_LIGASE_I"/>
    <property type="match status" value="1"/>
</dbReference>
<dbReference type="InterPro" id="IPR001412">
    <property type="entry name" value="aa-tRNA-synth_I_CS"/>
</dbReference>
<dbReference type="Pfam" id="PF08264">
    <property type="entry name" value="Anticodon_1"/>
    <property type="match status" value="1"/>
</dbReference>
<keyword evidence="6 10" id="KW-0067">ATP-binding</keyword>
<keyword evidence="7 10" id="KW-0648">Protein biosynthesis</keyword>